<name>V4R4Y4_9CAUL</name>
<dbReference type="PATRIC" id="fig|1121022.4.peg.3725"/>
<dbReference type="OrthoDB" id="7173933at2"/>
<keyword evidence="1" id="KW-0472">Membrane</keyword>
<sequence>MSLVDKLLMPRKLEIAGWVMIATLWFCIGFQYYTGIETIKMVKTVFFYLVLDYIWTSVKREFFPHLR</sequence>
<dbReference type="AlphaFoldDB" id="V4R4Y4"/>
<dbReference type="EMBL" id="AWGB01000053">
    <property type="protein sequence ID" value="ESQ86548.1"/>
    <property type="molecule type" value="Genomic_DNA"/>
</dbReference>
<dbReference type="Proteomes" id="UP000017837">
    <property type="component" value="Unassembled WGS sequence"/>
</dbReference>
<protein>
    <submittedName>
        <fullName evidence="2">Uncharacterized protein</fullName>
    </submittedName>
</protein>
<feature type="transmembrane region" description="Helical" evidence="1">
    <location>
        <begin position="15"/>
        <end position="33"/>
    </location>
</feature>
<accession>V4R4Y4</accession>
<dbReference type="RefSeq" id="WP_018082471.1">
    <property type="nucleotide sequence ID" value="NZ_AQWM01000014.1"/>
</dbReference>
<keyword evidence="3" id="KW-1185">Reference proteome</keyword>
<proteinExistence type="predicted"/>
<dbReference type="STRING" id="1121022.GCA_000376105_02801"/>
<reference evidence="2 3" key="1">
    <citation type="journal article" date="2014" name="Nature">
        <title>Sequential evolution of bacterial morphology by co-option of a developmental regulator.</title>
        <authorList>
            <person name="Jiang C."/>
            <person name="Brown P.J."/>
            <person name="Ducret A."/>
            <person name="Brun Y.V."/>
        </authorList>
    </citation>
    <scope>NUCLEOTIDE SEQUENCE [LARGE SCALE GENOMIC DNA]</scope>
    <source>
        <strain evidence="2 3">DSM 16100</strain>
    </source>
</reference>
<evidence type="ECO:0000313" key="2">
    <source>
        <dbReference type="EMBL" id="ESQ86548.1"/>
    </source>
</evidence>
<keyword evidence="1" id="KW-1133">Transmembrane helix</keyword>
<comment type="caution">
    <text evidence="2">The sequence shown here is derived from an EMBL/GenBank/DDBJ whole genome shotgun (WGS) entry which is preliminary data.</text>
</comment>
<organism evidence="2 3">
    <name type="scientific">Asticcacaulis benevestitus DSM 16100 = ATCC BAA-896</name>
    <dbReference type="NCBI Taxonomy" id="1121022"/>
    <lineage>
        <taxon>Bacteria</taxon>
        <taxon>Pseudomonadati</taxon>
        <taxon>Pseudomonadota</taxon>
        <taxon>Alphaproteobacteria</taxon>
        <taxon>Caulobacterales</taxon>
        <taxon>Caulobacteraceae</taxon>
        <taxon>Asticcacaulis</taxon>
    </lineage>
</organism>
<evidence type="ECO:0000313" key="3">
    <source>
        <dbReference type="Proteomes" id="UP000017837"/>
    </source>
</evidence>
<evidence type="ECO:0000256" key="1">
    <source>
        <dbReference type="SAM" id="Phobius"/>
    </source>
</evidence>
<gene>
    <name evidence="2" type="ORF">ABENE_18220</name>
</gene>
<keyword evidence="1" id="KW-0812">Transmembrane</keyword>